<accession>A0ABT1RNL0</accession>
<name>A0ABT1RNL0_9FIRM</name>
<evidence type="ECO:0000256" key="3">
    <source>
        <dbReference type="ARBA" id="ARBA00022490"/>
    </source>
</evidence>
<comment type="function">
    <text evidence="7">Nucleotidase that shows phosphatase activity on nucleoside 5'-monophosphates.</text>
</comment>
<feature type="binding site" evidence="7">
    <location>
        <position position="97"/>
    </location>
    <ligand>
        <name>a divalent metal cation</name>
        <dbReference type="ChEBI" id="CHEBI:60240"/>
    </ligand>
</feature>
<dbReference type="SUPFAM" id="SSF64167">
    <property type="entry name" value="SurE-like"/>
    <property type="match status" value="1"/>
</dbReference>
<evidence type="ECO:0000259" key="8">
    <source>
        <dbReference type="Pfam" id="PF01975"/>
    </source>
</evidence>
<protein>
    <recommendedName>
        <fullName evidence="7">5'-nucleotidase SurE</fullName>
        <ecNumber evidence="7">3.1.3.5</ecNumber>
    </recommendedName>
    <alternativeName>
        <fullName evidence="7">Nucleoside 5'-monophosphate phosphohydrolase</fullName>
    </alternativeName>
</protein>
<evidence type="ECO:0000256" key="5">
    <source>
        <dbReference type="ARBA" id="ARBA00022741"/>
    </source>
</evidence>
<dbReference type="PANTHER" id="PTHR30457">
    <property type="entry name" value="5'-NUCLEOTIDASE SURE"/>
    <property type="match status" value="1"/>
</dbReference>
<dbReference type="InterPro" id="IPR036523">
    <property type="entry name" value="SurE-like_sf"/>
</dbReference>
<feature type="binding site" evidence="7">
    <location>
        <position position="8"/>
    </location>
    <ligand>
        <name>a divalent metal cation</name>
        <dbReference type="ChEBI" id="CHEBI:60240"/>
    </ligand>
</feature>
<dbReference type="EMBL" id="JANFXK010000008">
    <property type="protein sequence ID" value="MCQ4636758.1"/>
    <property type="molecule type" value="Genomic_DNA"/>
</dbReference>
<dbReference type="InterPro" id="IPR002828">
    <property type="entry name" value="SurE-like_Pase/nucleotidase"/>
</dbReference>
<dbReference type="EC" id="3.1.3.5" evidence="7"/>
<evidence type="ECO:0000256" key="2">
    <source>
        <dbReference type="ARBA" id="ARBA00011062"/>
    </source>
</evidence>
<feature type="domain" description="Survival protein SurE-like phosphatase/nucleotidase" evidence="8">
    <location>
        <begin position="3"/>
        <end position="189"/>
    </location>
</feature>
<dbReference type="PANTHER" id="PTHR30457:SF12">
    <property type="entry name" value="5'_3'-NUCLEOTIDASE SURE"/>
    <property type="match status" value="1"/>
</dbReference>
<comment type="subcellular location">
    <subcellularLocation>
        <location evidence="7">Cytoplasm</location>
    </subcellularLocation>
</comment>
<dbReference type="NCBIfam" id="TIGR00087">
    <property type="entry name" value="surE"/>
    <property type="match status" value="1"/>
</dbReference>
<keyword evidence="5 7" id="KW-0547">Nucleotide-binding</keyword>
<evidence type="ECO:0000313" key="10">
    <source>
        <dbReference type="Proteomes" id="UP001524502"/>
    </source>
</evidence>
<dbReference type="GO" id="GO:0008253">
    <property type="term" value="F:5'-nucleotidase activity"/>
    <property type="evidence" value="ECO:0007669"/>
    <property type="project" value="UniProtKB-EC"/>
</dbReference>
<comment type="caution">
    <text evidence="9">The sequence shown here is derived from an EMBL/GenBank/DDBJ whole genome shotgun (WGS) entry which is preliminary data.</text>
</comment>
<evidence type="ECO:0000256" key="7">
    <source>
        <dbReference type="HAMAP-Rule" id="MF_00060"/>
    </source>
</evidence>
<dbReference type="HAMAP" id="MF_00060">
    <property type="entry name" value="SurE"/>
    <property type="match status" value="1"/>
</dbReference>
<dbReference type="GO" id="GO:0008254">
    <property type="term" value="F:3'-nucleotidase activity"/>
    <property type="evidence" value="ECO:0007669"/>
    <property type="project" value="UniProtKB-EC"/>
</dbReference>
<gene>
    <name evidence="7 9" type="primary">surE</name>
    <name evidence="9" type="ORF">NE619_08445</name>
</gene>
<keyword evidence="3 7" id="KW-0963">Cytoplasm</keyword>
<sequence length="254" mass="27653">MNILVTNDDGINAAGIRSLVKALSQAAEVYVCAPHTQKSATGHGITVGKPIEVEEETFPDAVKAYSITGTPADCVKIGTKIFSEQNIKIDMVFSGINLGGNLGTDTLYSGTVSAAIEGSLCGIPSVAVSVNSHEATHFELACELALNACRNGFDKMNAKTVLNINTPDLPKEEIKGIKYTRLGAREYKEFFRPKEGENGKTQYWYEGNPVIYEGLPDDIDVISMQDGYASITPLQYDMTNYTLVDEIKKWRLEG</sequence>
<evidence type="ECO:0000256" key="4">
    <source>
        <dbReference type="ARBA" id="ARBA00022723"/>
    </source>
</evidence>
<feature type="binding site" evidence="7">
    <location>
        <position position="9"/>
    </location>
    <ligand>
        <name>a divalent metal cation</name>
        <dbReference type="ChEBI" id="CHEBI:60240"/>
    </ligand>
</feature>
<dbReference type="InterPro" id="IPR030048">
    <property type="entry name" value="SurE"/>
</dbReference>
<keyword evidence="6 7" id="KW-0378">Hydrolase</keyword>
<evidence type="ECO:0000256" key="6">
    <source>
        <dbReference type="ARBA" id="ARBA00022801"/>
    </source>
</evidence>
<keyword evidence="10" id="KW-1185">Reference proteome</keyword>
<evidence type="ECO:0000256" key="1">
    <source>
        <dbReference type="ARBA" id="ARBA00000815"/>
    </source>
</evidence>
<proteinExistence type="inferred from homology"/>
<dbReference type="Proteomes" id="UP001524502">
    <property type="component" value="Unassembled WGS sequence"/>
</dbReference>
<reference evidence="9 10" key="1">
    <citation type="submission" date="2022-06" db="EMBL/GenBank/DDBJ databases">
        <title>Isolation of gut microbiota from human fecal samples.</title>
        <authorList>
            <person name="Pamer E.G."/>
            <person name="Barat B."/>
            <person name="Waligurski E."/>
            <person name="Medina S."/>
            <person name="Paddock L."/>
            <person name="Mostad J."/>
        </authorList>
    </citation>
    <scope>NUCLEOTIDE SEQUENCE [LARGE SCALE GENOMIC DNA]</scope>
    <source>
        <strain evidence="9 10">SL.3.17</strain>
    </source>
</reference>
<feature type="binding site" evidence="7">
    <location>
        <position position="39"/>
    </location>
    <ligand>
        <name>a divalent metal cation</name>
        <dbReference type="ChEBI" id="CHEBI:60240"/>
    </ligand>
</feature>
<dbReference type="Pfam" id="PF01975">
    <property type="entry name" value="SurE"/>
    <property type="match status" value="1"/>
</dbReference>
<comment type="similarity">
    <text evidence="2 7">Belongs to the SurE nucleotidase family.</text>
</comment>
<comment type="cofactor">
    <cofactor evidence="7">
        <name>a divalent metal cation</name>
        <dbReference type="ChEBI" id="CHEBI:60240"/>
    </cofactor>
    <text evidence="7">Binds 1 divalent metal cation per subunit.</text>
</comment>
<keyword evidence="4 7" id="KW-0479">Metal-binding</keyword>
<organism evidence="9 10">
    <name type="scientific">Anaerovorax odorimutans</name>
    <dbReference type="NCBI Taxonomy" id="109327"/>
    <lineage>
        <taxon>Bacteria</taxon>
        <taxon>Bacillati</taxon>
        <taxon>Bacillota</taxon>
        <taxon>Clostridia</taxon>
        <taxon>Peptostreptococcales</taxon>
        <taxon>Anaerovoracaceae</taxon>
        <taxon>Anaerovorax</taxon>
    </lineage>
</organism>
<evidence type="ECO:0000313" key="9">
    <source>
        <dbReference type="EMBL" id="MCQ4636758.1"/>
    </source>
</evidence>
<comment type="catalytic activity">
    <reaction evidence="1 7">
        <text>a ribonucleoside 5'-phosphate + H2O = a ribonucleoside + phosphate</text>
        <dbReference type="Rhea" id="RHEA:12484"/>
        <dbReference type="ChEBI" id="CHEBI:15377"/>
        <dbReference type="ChEBI" id="CHEBI:18254"/>
        <dbReference type="ChEBI" id="CHEBI:43474"/>
        <dbReference type="ChEBI" id="CHEBI:58043"/>
        <dbReference type="EC" id="3.1.3.5"/>
    </reaction>
</comment>
<dbReference type="RefSeq" id="WP_256131954.1">
    <property type="nucleotide sequence ID" value="NZ_JANFXK010000008.1"/>
</dbReference>
<dbReference type="Gene3D" id="3.40.1210.10">
    <property type="entry name" value="Survival protein SurE-like phosphatase/nucleotidase"/>
    <property type="match status" value="1"/>
</dbReference>